<evidence type="ECO:0000313" key="2">
    <source>
        <dbReference type="Proteomes" id="UP000620124"/>
    </source>
</evidence>
<organism evidence="1 2">
    <name type="scientific">Mycena venus</name>
    <dbReference type="NCBI Taxonomy" id="2733690"/>
    <lineage>
        <taxon>Eukaryota</taxon>
        <taxon>Fungi</taxon>
        <taxon>Dikarya</taxon>
        <taxon>Basidiomycota</taxon>
        <taxon>Agaricomycotina</taxon>
        <taxon>Agaricomycetes</taxon>
        <taxon>Agaricomycetidae</taxon>
        <taxon>Agaricales</taxon>
        <taxon>Marasmiineae</taxon>
        <taxon>Mycenaceae</taxon>
        <taxon>Mycena</taxon>
    </lineage>
</organism>
<comment type="caution">
    <text evidence="1">The sequence shown here is derived from an EMBL/GenBank/DDBJ whole genome shotgun (WGS) entry which is preliminary data.</text>
</comment>
<protein>
    <submittedName>
        <fullName evidence="1">Uncharacterized protein</fullName>
    </submittedName>
</protein>
<keyword evidence="2" id="KW-1185">Reference proteome</keyword>
<evidence type="ECO:0000313" key="1">
    <source>
        <dbReference type="EMBL" id="KAF7361850.1"/>
    </source>
</evidence>
<dbReference type="EMBL" id="JACAZI010000004">
    <property type="protein sequence ID" value="KAF7361850.1"/>
    <property type="molecule type" value="Genomic_DNA"/>
</dbReference>
<proteinExistence type="predicted"/>
<dbReference type="Proteomes" id="UP000620124">
    <property type="component" value="Unassembled WGS sequence"/>
</dbReference>
<gene>
    <name evidence="1" type="ORF">MVEN_00529500</name>
</gene>
<reference evidence="1" key="1">
    <citation type="submission" date="2020-05" db="EMBL/GenBank/DDBJ databases">
        <title>Mycena genomes resolve the evolution of fungal bioluminescence.</title>
        <authorList>
            <person name="Tsai I.J."/>
        </authorList>
    </citation>
    <scope>NUCLEOTIDE SEQUENCE</scope>
    <source>
        <strain evidence="1">CCC161011</strain>
    </source>
</reference>
<dbReference type="OrthoDB" id="3061704at2759"/>
<name>A0A8H6YQ17_9AGAR</name>
<dbReference type="AlphaFoldDB" id="A0A8H6YQ17"/>
<accession>A0A8H6YQ17</accession>
<sequence length="169" mass="18784">MEQTTSSASSSLSSHFSSSSFLLVSSPAGDERVSCATFCYMGRTTAISPNISQTEPLMWQPSYVEAKGQLWSDIMPLSTSLVQREVIDDKTPPEPPRPSRNPFVVLPRIKTRSKHPPKIKVTEGMNIAVMIEMPQAPETLQDAEGVPEYQIGMLRVPWKDEMNETVLET</sequence>